<feature type="transmembrane region" description="Helical" evidence="1">
    <location>
        <begin position="124"/>
        <end position="149"/>
    </location>
</feature>
<name>A0A8H5BRM6_9AGAR</name>
<reference evidence="2 3" key="1">
    <citation type="journal article" date="2020" name="ISME J.">
        <title>Uncovering the hidden diversity of litter-decomposition mechanisms in mushroom-forming fungi.</title>
        <authorList>
            <person name="Floudas D."/>
            <person name="Bentzer J."/>
            <person name="Ahren D."/>
            <person name="Johansson T."/>
            <person name="Persson P."/>
            <person name="Tunlid A."/>
        </authorList>
    </citation>
    <scope>NUCLEOTIDE SEQUENCE [LARGE SCALE GENOMIC DNA]</scope>
    <source>
        <strain evidence="2 3">CBS 291.85</strain>
    </source>
</reference>
<dbReference type="EMBL" id="JAACJM010000379">
    <property type="protein sequence ID" value="KAF5327966.1"/>
    <property type="molecule type" value="Genomic_DNA"/>
</dbReference>
<gene>
    <name evidence="2" type="ORF">D9758_017758</name>
</gene>
<sequence>MGRLQPPERLHGVPGTRGIRHNLAFFYTRVRVFGVHRHILSCDISVKVDAMLPYYAIQNPLSWTGSKFNSSQAITKSQGHSDIDIAAVNAASTASSSISTTATISPSAASPTVTVSKDSGQVSIGAIAGGTVVGFVIVLLSAVIGIWFLRSRQRAKKSGVEEDTSRC</sequence>
<evidence type="ECO:0000313" key="2">
    <source>
        <dbReference type="EMBL" id="KAF5327966.1"/>
    </source>
</evidence>
<keyword evidence="1" id="KW-0472">Membrane</keyword>
<organism evidence="2 3">
    <name type="scientific">Tetrapyrgos nigripes</name>
    <dbReference type="NCBI Taxonomy" id="182062"/>
    <lineage>
        <taxon>Eukaryota</taxon>
        <taxon>Fungi</taxon>
        <taxon>Dikarya</taxon>
        <taxon>Basidiomycota</taxon>
        <taxon>Agaricomycotina</taxon>
        <taxon>Agaricomycetes</taxon>
        <taxon>Agaricomycetidae</taxon>
        <taxon>Agaricales</taxon>
        <taxon>Marasmiineae</taxon>
        <taxon>Marasmiaceae</taxon>
        <taxon>Tetrapyrgos</taxon>
    </lineage>
</organism>
<protein>
    <submittedName>
        <fullName evidence="2">Uncharacterized protein</fullName>
    </submittedName>
</protein>
<proteinExistence type="predicted"/>
<dbReference type="AlphaFoldDB" id="A0A8H5BRM6"/>
<evidence type="ECO:0000313" key="3">
    <source>
        <dbReference type="Proteomes" id="UP000559256"/>
    </source>
</evidence>
<accession>A0A8H5BRM6</accession>
<dbReference type="Proteomes" id="UP000559256">
    <property type="component" value="Unassembled WGS sequence"/>
</dbReference>
<evidence type="ECO:0000256" key="1">
    <source>
        <dbReference type="SAM" id="Phobius"/>
    </source>
</evidence>
<keyword evidence="1" id="KW-1133">Transmembrane helix</keyword>
<comment type="caution">
    <text evidence="2">The sequence shown here is derived from an EMBL/GenBank/DDBJ whole genome shotgun (WGS) entry which is preliminary data.</text>
</comment>
<keyword evidence="3" id="KW-1185">Reference proteome</keyword>
<dbReference type="CDD" id="cd12087">
    <property type="entry name" value="TM_EGFR-like"/>
    <property type="match status" value="1"/>
</dbReference>
<keyword evidence="1" id="KW-0812">Transmembrane</keyword>